<comment type="similarity">
    <text evidence="4 7">Belongs to the glucosamine/galactosamine-6-phosphate isomerase family. 6-phosphogluconolactonase subfamily.</text>
</comment>
<comment type="function">
    <text evidence="2 7">Hydrolysis of 6-phosphogluconolactone to 6-phosphogluconate.</text>
</comment>
<dbReference type="KEGG" id="asem:NNL22_06965"/>
<protein>
    <recommendedName>
        <fullName evidence="6 7">6-phosphogluconolactonase</fullName>
        <shortName evidence="7">6PGL</shortName>
        <ecNumber evidence="5 7">3.1.1.31</ecNumber>
    </recommendedName>
</protein>
<comment type="catalytic activity">
    <reaction evidence="1 7">
        <text>6-phospho-D-glucono-1,5-lactone + H2O = 6-phospho-D-gluconate + H(+)</text>
        <dbReference type="Rhea" id="RHEA:12556"/>
        <dbReference type="ChEBI" id="CHEBI:15377"/>
        <dbReference type="ChEBI" id="CHEBI:15378"/>
        <dbReference type="ChEBI" id="CHEBI:57955"/>
        <dbReference type="ChEBI" id="CHEBI:58759"/>
        <dbReference type="EC" id="3.1.1.31"/>
    </reaction>
</comment>
<proteinExistence type="inferred from homology"/>
<dbReference type="PANTHER" id="PTHR11054:SF0">
    <property type="entry name" value="6-PHOSPHOGLUCONOLACTONASE"/>
    <property type="match status" value="1"/>
</dbReference>
<dbReference type="Gene3D" id="3.40.50.1360">
    <property type="match status" value="1"/>
</dbReference>
<dbReference type="EMBL" id="CP101527">
    <property type="protein sequence ID" value="UZW76318.1"/>
    <property type="molecule type" value="Genomic_DNA"/>
</dbReference>
<keyword evidence="10" id="KW-1185">Reference proteome</keyword>
<dbReference type="Pfam" id="PF01182">
    <property type="entry name" value="Glucosamine_iso"/>
    <property type="match status" value="1"/>
</dbReference>
<dbReference type="Proteomes" id="UP001164472">
    <property type="component" value="Chromosome"/>
</dbReference>
<dbReference type="NCBIfam" id="TIGR01198">
    <property type="entry name" value="pgl"/>
    <property type="match status" value="1"/>
</dbReference>
<evidence type="ECO:0000259" key="8">
    <source>
        <dbReference type="Pfam" id="PF01182"/>
    </source>
</evidence>
<evidence type="ECO:0000313" key="10">
    <source>
        <dbReference type="Proteomes" id="UP001164472"/>
    </source>
</evidence>
<dbReference type="InterPro" id="IPR039104">
    <property type="entry name" value="6PGL"/>
</dbReference>
<evidence type="ECO:0000256" key="5">
    <source>
        <dbReference type="ARBA" id="ARBA00013198"/>
    </source>
</evidence>
<gene>
    <name evidence="7 9" type="primary">pgl</name>
    <name evidence="9" type="ORF">NNL22_06965</name>
</gene>
<comment type="pathway">
    <text evidence="3 7">Carbohydrate degradation; pentose phosphate pathway; D-ribulose 5-phosphate from D-glucose 6-phosphate (oxidative stage): step 2/3.</text>
</comment>
<dbReference type="SUPFAM" id="SSF100950">
    <property type="entry name" value="NagB/RpiA/CoA transferase-like"/>
    <property type="match status" value="1"/>
</dbReference>
<dbReference type="InterPro" id="IPR037171">
    <property type="entry name" value="NagB/RpiA_transferase-like"/>
</dbReference>
<accession>A0A9E8HKH1</accession>
<reference evidence="9" key="1">
    <citation type="submission" date="2022-07" db="EMBL/GenBank/DDBJ databases">
        <title>Alkalimarinus sp. nov., isolated from gut of a Alitta virens.</title>
        <authorList>
            <person name="Yang A.I."/>
            <person name="Shin N.-R."/>
        </authorList>
    </citation>
    <scope>NUCLEOTIDE SEQUENCE</scope>
    <source>
        <strain evidence="9">FA028</strain>
    </source>
</reference>
<dbReference type="AlphaFoldDB" id="A0A9E8HKH1"/>
<evidence type="ECO:0000256" key="6">
    <source>
        <dbReference type="ARBA" id="ARBA00020337"/>
    </source>
</evidence>
<feature type="domain" description="Glucosamine/galactosamine-6-phosphate isomerase" evidence="8">
    <location>
        <begin position="11"/>
        <end position="222"/>
    </location>
</feature>
<dbReference type="PANTHER" id="PTHR11054">
    <property type="entry name" value="6-PHOSPHOGLUCONOLACTONASE"/>
    <property type="match status" value="1"/>
</dbReference>
<evidence type="ECO:0000256" key="7">
    <source>
        <dbReference type="RuleBase" id="RU365095"/>
    </source>
</evidence>
<evidence type="ECO:0000256" key="1">
    <source>
        <dbReference type="ARBA" id="ARBA00000832"/>
    </source>
</evidence>
<evidence type="ECO:0000256" key="2">
    <source>
        <dbReference type="ARBA" id="ARBA00002681"/>
    </source>
</evidence>
<name>A0A9E8HKH1_9ALTE</name>
<evidence type="ECO:0000313" key="9">
    <source>
        <dbReference type="EMBL" id="UZW76318.1"/>
    </source>
</evidence>
<dbReference type="CDD" id="cd01400">
    <property type="entry name" value="6PGL"/>
    <property type="match status" value="1"/>
</dbReference>
<keyword evidence="7 9" id="KW-0378">Hydrolase</keyword>
<dbReference type="InterPro" id="IPR006148">
    <property type="entry name" value="Glc/Gal-6P_isomerase"/>
</dbReference>
<dbReference type="EC" id="3.1.1.31" evidence="5 7"/>
<dbReference type="InterPro" id="IPR005900">
    <property type="entry name" value="6-phosphogluconolactonase_DevB"/>
</dbReference>
<evidence type="ECO:0000256" key="4">
    <source>
        <dbReference type="ARBA" id="ARBA00010662"/>
    </source>
</evidence>
<evidence type="ECO:0000256" key="3">
    <source>
        <dbReference type="ARBA" id="ARBA00004961"/>
    </source>
</evidence>
<organism evidence="9 10">
    <name type="scientific">Alkalimarinus sediminis</name>
    <dbReference type="NCBI Taxonomy" id="1632866"/>
    <lineage>
        <taxon>Bacteria</taxon>
        <taxon>Pseudomonadati</taxon>
        <taxon>Pseudomonadota</taxon>
        <taxon>Gammaproteobacteria</taxon>
        <taxon>Alteromonadales</taxon>
        <taxon>Alteromonadaceae</taxon>
        <taxon>Alkalimarinus</taxon>
    </lineage>
</organism>
<sequence length="235" mass="25710">MKEHLFDSFNSLNTALAEAIEKDLSTQLKTSANVSIAVSGGKTPIALYERLSMADLAWQNVTITLTDERWLPNHHPDSNERMVKQYLINNKAAAARFIPLKTPSNTAEDGQESLDKTLGNKLPSVDFVVLGMGADGHFASLFPHTIALEQGLDAQSSLKCIAACAPVEPKERISLTLSMLLTAKKIYLLISGDDKLAVYRRASQLDSDDRLSLPISAVLTQSDVPVELYWSPASR</sequence>
<dbReference type="GO" id="GO:0006098">
    <property type="term" value="P:pentose-phosphate shunt"/>
    <property type="evidence" value="ECO:0007669"/>
    <property type="project" value="InterPro"/>
</dbReference>
<dbReference type="GO" id="GO:0005975">
    <property type="term" value="P:carbohydrate metabolic process"/>
    <property type="evidence" value="ECO:0007669"/>
    <property type="project" value="UniProtKB-UniRule"/>
</dbReference>
<dbReference type="GO" id="GO:0017057">
    <property type="term" value="F:6-phosphogluconolactonase activity"/>
    <property type="evidence" value="ECO:0007669"/>
    <property type="project" value="UniProtKB-UniRule"/>
</dbReference>
<dbReference type="RefSeq" id="WP_251812046.1">
    <property type="nucleotide sequence ID" value="NZ_CP101527.1"/>
</dbReference>